<dbReference type="GO" id="GO:0003964">
    <property type="term" value="F:RNA-directed DNA polymerase activity"/>
    <property type="evidence" value="ECO:0007669"/>
    <property type="project" value="UniProtKB-KW"/>
</dbReference>
<dbReference type="SUPFAM" id="SSF53098">
    <property type="entry name" value="Ribonuclease H-like"/>
    <property type="match status" value="1"/>
</dbReference>
<dbReference type="AlphaFoldDB" id="A0A7L2Y540"/>
<keyword evidence="5" id="KW-0378">Hydrolase</keyword>
<dbReference type="GO" id="GO:0016787">
    <property type="term" value="F:hydrolase activity"/>
    <property type="evidence" value="ECO:0007669"/>
    <property type="project" value="UniProtKB-KW"/>
</dbReference>
<evidence type="ECO:0000313" key="8">
    <source>
        <dbReference type="EMBL" id="NXS90570.1"/>
    </source>
</evidence>
<keyword evidence="6" id="KW-0695">RNA-directed DNA polymerase</keyword>
<gene>
    <name evidence="8" type="primary">Ervk25</name>
    <name evidence="8" type="ORF">JACJAC_R14397</name>
</gene>
<dbReference type="GO" id="GO:0015074">
    <property type="term" value="P:DNA integration"/>
    <property type="evidence" value="ECO:0007669"/>
    <property type="project" value="InterPro"/>
</dbReference>
<name>A0A7L2Y540_JACJC</name>
<dbReference type="EMBL" id="VZTM01000119">
    <property type="protein sequence ID" value="NXS90570.1"/>
    <property type="molecule type" value="Genomic_DNA"/>
</dbReference>
<keyword evidence="4" id="KW-0255">Endonuclease</keyword>
<reference evidence="8 9" key="1">
    <citation type="submission" date="2019-09" db="EMBL/GenBank/DDBJ databases">
        <title>Bird 10,000 Genomes (B10K) Project - Family phase.</title>
        <authorList>
            <person name="Zhang G."/>
        </authorList>
    </citation>
    <scope>NUCLEOTIDE SEQUENCE [LARGE SCALE GENOMIC DNA]</scope>
    <source>
        <strain evidence="8">B10K-DU-002-59</strain>
        <tissue evidence="8">Muscle</tissue>
    </source>
</reference>
<comment type="caution">
    <text evidence="8">The sequence shown here is derived from an EMBL/GenBank/DDBJ whole genome shotgun (WGS) entry which is preliminary data.</text>
</comment>
<feature type="domain" description="Integrase catalytic" evidence="7">
    <location>
        <begin position="1"/>
        <end position="71"/>
    </location>
</feature>
<evidence type="ECO:0000259" key="7">
    <source>
        <dbReference type="PROSITE" id="PS50994"/>
    </source>
</evidence>
<dbReference type="PANTHER" id="PTHR41694">
    <property type="entry name" value="ENDOGENOUS RETROVIRUS GROUP K MEMBER POL PROTEIN"/>
    <property type="match status" value="1"/>
</dbReference>
<evidence type="ECO:0000256" key="4">
    <source>
        <dbReference type="ARBA" id="ARBA00022759"/>
    </source>
</evidence>
<dbReference type="OrthoDB" id="9308938at2759"/>
<dbReference type="InterPro" id="IPR012337">
    <property type="entry name" value="RNaseH-like_sf"/>
</dbReference>
<accession>A0A7L2Y540</accession>
<dbReference type="Gene3D" id="3.30.420.10">
    <property type="entry name" value="Ribonuclease H-like superfamily/Ribonuclease H"/>
    <property type="match status" value="1"/>
</dbReference>
<dbReference type="Proteomes" id="UP000550086">
    <property type="component" value="Unassembled WGS sequence"/>
</dbReference>
<keyword evidence="3" id="KW-0540">Nuclease</keyword>
<dbReference type="PANTHER" id="PTHR41694:SF3">
    <property type="entry name" value="RNA-DIRECTED DNA POLYMERASE-RELATED"/>
    <property type="match status" value="1"/>
</dbReference>
<organism evidence="8 9">
    <name type="scientific">Jacana jacana</name>
    <name type="common">Wattled jacana</name>
    <name type="synonym">Parra jacana</name>
    <dbReference type="NCBI Taxonomy" id="54508"/>
    <lineage>
        <taxon>Eukaryota</taxon>
        <taxon>Metazoa</taxon>
        <taxon>Chordata</taxon>
        <taxon>Craniata</taxon>
        <taxon>Vertebrata</taxon>
        <taxon>Euteleostomi</taxon>
        <taxon>Archelosauria</taxon>
        <taxon>Archosauria</taxon>
        <taxon>Dinosauria</taxon>
        <taxon>Saurischia</taxon>
        <taxon>Theropoda</taxon>
        <taxon>Coelurosauria</taxon>
        <taxon>Aves</taxon>
        <taxon>Neognathae</taxon>
        <taxon>Neoaves</taxon>
        <taxon>Charadriiformes</taxon>
        <taxon>Jacanidae</taxon>
        <taxon>Jacana</taxon>
    </lineage>
</organism>
<dbReference type="PROSITE" id="PS50994">
    <property type="entry name" value="INTEGRASE"/>
    <property type="match status" value="1"/>
</dbReference>
<feature type="non-terminal residue" evidence="8">
    <location>
        <position position="96"/>
    </location>
</feature>
<keyword evidence="1" id="KW-0808">Transferase</keyword>
<evidence type="ECO:0000256" key="5">
    <source>
        <dbReference type="ARBA" id="ARBA00022801"/>
    </source>
</evidence>
<sequence>EVHTGIPPSPTGQAIVERAHQTLKNLLLKQKAGESRSGPSEQLAKALYVVNYLCLAGDNEEPPMIIHSSALKSGLEQKGKIFVQYKDLNTGEWKGP</sequence>
<evidence type="ECO:0000256" key="2">
    <source>
        <dbReference type="ARBA" id="ARBA00022695"/>
    </source>
</evidence>
<keyword evidence="2" id="KW-0548">Nucleotidyltransferase</keyword>
<dbReference type="InterPro" id="IPR036397">
    <property type="entry name" value="RNaseH_sf"/>
</dbReference>
<dbReference type="GO" id="GO:0004519">
    <property type="term" value="F:endonuclease activity"/>
    <property type="evidence" value="ECO:0007669"/>
    <property type="project" value="UniProtKB-KW"/>
</dbReference>
<evidence type="ECO:0000256" key="6">
    <source>
        <dbReference type="ARBA" id="ARBA00022918"/>
    </source>
</evidence>
<dbReference type="GO" id="GO:0035613">
    <property type="term" value="F:RNA stem-loop binding"/>
    <property type="evidence" value="ECO:0007669"/>
    <property type="project" value="TreeGrafter"/>
</dbReference>
<feature type="non-terminal residue" evidence="8">
    <location>
        <position position="1"/>
    </location>
</feature>
<evidence type="ECO:0000313" key="9">
    <source>
        <dbReference type="Proteomes" id="UP000550086"/>
    </source>
</evidence>
<proteinExistence type="predicted"/>
<dbReference type="InterPro" id="IPR001584">
    <property type="entry name" value="Integrase_cat-core"/>
</dbReference>
<evidence type="ECO:0000256" key="3">
    <source>
        <dbReference type="ARBA" id="ARBA00022722"/>
    </source>
</evidence>
<protein>
    <submittedName>
        <fullName evidence="8">POK25 protein</fullName>
    </submittedName>
</protein>
<keyword evidence="9" id="KW-1185">Reference proteome</keyword>
<evidence type="ECO:0000256" key="1">
    <source>
        <dbReference type="ARBA" id="ARBA00022679"/>
    </source>
</evidence>